<dbReference type="InterPro" id="IPR058130">
    <property type="entry name" value="PEA_transf_C"/>
</dbReference>
<dbReference type="InterPro" id="IPR040423">
    <property type="entry name" value="PEA_transferase"/>
</dbReference>
<feature type="transmembrane region" description="Helical" evidence="8">
    <location>
        <begin position="76"/>
        <end position="98"/>
    </location>
</feature>
<evidence type="ECO:0000256" key="6">
    <source>
        <dbReference type="ARBA" id="ARBA00022989"/>
    </source>
</evidence>
<gene>
    <name evidence="11" type="ordered locus">HEAR0049</name>
</gene>
<evidence type="ECO:0000256" key="4">
    <source>
        <dbReference type="ARBA" id="ARBA00022679"/>
    </source>
</evidence>
<dbReference type="NCBIfam" id="NF028537">
    <property type="entry name" value="P_eth_NH2_trans"/>
    <property type="match status" value="1"/>
</dbReference>
<dbReference type="eggNOG" id="COG2194">
    <property type="taxonomic scope" value="Bacteria"/>
</dbReference>
<dbReference type="KEGG" id="har:HEAR0049"/>
<dbReference type="InterPro" id="IPR000917">
    <property type="entry name" value="Sulfatase_N"/>
</dbReference>
<proteinExistence type="predicted"/>
<feature type="transmembrane region" description="Helical" evidence="8">
    <location>
        <begin position="147"/>
        <end position="168"/>
    </location>
</feature>
<evidence type="ECO:0000256" key="5">
    <source>
        <dbReference type="ARBA" id="ARBA00022692"/>
    </source>
</evidence>
<organism evidence="11 12">
    <name type="scientific">Herminiimonas arsenicoxydans</name>
    <dbReference type="NCBI Taxonomy" id="204773"/>
    <lineage>
        <taxon>Bacteria</taxon>
        <taxon>Pseudomonadati</taxon>
        <taxon>Pseudomonadota</taxon>
        <taxon>Betaproteobacteria</taxon>
        <taxon>Burkholderiales</taxon>
        <taxon>Oxalobacteraceae</taxon>
        <taxon>Herminiimonas</taxon>
    </lineage>
</organism>
<feature type="domain" description="Sulfatase N-terminal" evidence="9">
    <location>
        <begin position="266"/>
        <end position="553"/>
    </location>
</feature>
<evidence type="ECO:0000256" key="7">
    <source>
        <dbReference type="ARBA" id="ARBA00023136"/>
    </source>
</evidence>
<dbReference type="GO" id="GO:0016776">
    <property type="term" value="F:phosphotransferase activity, phosphate group as acceptor"/>
    <property type="evidence" value="ECO:0007669"/>
    <property type="project" value="TreeGrafter"/>
</dbReference>
<name>A4G198_HERAR</name>
<dbReference type="GO" id="GO:0005886">
    <property type="term" value="C:plasma membrane"/>
    <property type="evidence" value="ECO:0007669"/>
    <property type="project" value="UniProtKB-SubCell"/>
</dbReference>
<protein>
    <submittedName>
        <fullName evidence="11">Membrane-associated metal-dependent hydrolase</fullName>
    </submittedName>
</protein>
<feature type="transmembrane region" description="Helical" evidence="8">
    <location>
        <begin position="44"/>
        <end position="64"/>
    </location>
</feature>
<evidence type="ECO:0000256" key="8">
    <source>
        <dbReference type="SAM" id="Phobius"/>
    </source>
</evidence>
<keyword evidence="3" id="KW-0997">Cell inner membrane</keyword>
<keyword evidence="11" id="KW-0378">Hydrolase</keyword>
<dbReference type="Gene3D" id="3.40.720.10">
    <property type="entry name" value="Alkaline Phosphatase, subunit A"/>
    <property type="match status" value="1"/>
</dbReference>
<dbReference type="Pfam" id="PF00884">
    <property type="entry name" value="Sulfatase"/>
    <property type="match status" value="1"/>
</dbReference>
<evidence type="ECO:0000256" key="1">
    <source>
        <dbReference type="ARBA" id="ARBA00004429"/>
    </source>
</evidence>
<keyword evidence="2" id="KW-1003">Cell membrane</keyword>
<dbReference type="InterPro" id="IPR012549">
    <property type="entry name" value="EptA-like_N"/>
</dbReference>
<feature type="domain" description="Phosphoethanolamine transferase N-terminal" evidence="10">
    <location>
        <begin position="88"/>
        <end position="234"/>
    </location>
</feature>
<keyword evidence="12" id="KW-1185">Reference proteome</keyword>
<dbReference type="HOGENOM" id="CLU_018534_1_0_4"/>
<dbReference type="InterPro" id="IPR017850">
    <property type="entry name" value="Alkaline_phosphatase_core_sf"/>
</dbReference>
<reference evidence="11 12" key="1">
    <citation type="journal article" date="2007" name="PLoS Genet.">
        <title>A tale of two oxidation states: bacterial colonization of arsenic-rich environments.</title>
        <authorList>
            <person name="Muller D."/>
            <person name="Medigue C."/>
            <person name="Koechler S."/>
            <person name="Barbe V."/>
            <person name="Barakat M."/>
            <person name="Talla E."/>
            <person name="Bonnefoy V."/>
            <person name="Krin E."/>
            <person name="Arsene-Ploetze F."/>
            <person name="Carapito C."/>
            <person name="Chandler M."/>
            <person name="Cournoyer B."/>
            <person name="Cruveiller S."/>
            <person name="Dossat C."/>
            <person name="Duval S."/>
            <person name="Heymann M."/>
            <person name="Leize E."/>
            <person name="Lieutaud A."/>
            <person name="Lievremont D."/>
            <person name="Makita Y."/>
            <person name="Mangenot S."/>
            <person name="Nitschke W."/>
            <person name="Ortet P."/>
            <person name="Perdrial N."/>
            <person name="Schoepp B."/>
            <person name="Siguier N."/>
            <person name="Simeonova D.D."/>
            <person name="Rouy Z."/>
            <person name="Segurens B."/>
            <person name="Turlin E."/>
            <person name="Vallenet D."/>
            <person name="Van Dorsselaer A."/>
            <person name="Weiss S."/>
            <person name="Weissenbach J."/>
            <person name="Lett M.C."/>
            <person name="Danchin A."/>
            <person name="Bertin P.N."/>
        </authorList>
    </citation>
    <scope>NUCLEOTIDE SEQUENCE [LARGE SCALE GENOMIC DNA]</scope>
    <source>
        <strain evidence="12">ULPAs1</strain>
    </source>
</reference>
<evidence type="ECO:0000313" key="11">
    <source>
        <dbReference type="EMBL" id="CAL60285.1"/>
    </source>
</evidence>
<evidence type="ECO:0000256" key="3">
    <source>
        <dbReference type="ARBA" id="ARBA00022519"/>
    </source>
</evidence>
<dbReference type="PANTHER" id="PTHR30443:SF0">
    <property type="entry name" value="PHOSPHOETHANOLAMINE TRANSFERASE EPTA"/>
    <property type="match status" value="1"/>
</dbReference>
<accession>A4G198</accession>
<dbReference type="CDD" id="cd16017">
    <property type="entry name" value="LptA"/>
    <property type="match status" value="1"/>
</dbReference>
<keyword evidence="7 8" id="KW-0472">Membrane</keyword>
<evidence type="ECO:0000259" key="10">
    <source>
        <dbReference type="Pfam" id="PF08019"/>
    </source>
</evidence>
<dbReference type="PANTHER" id="PTHR30443">
    <property type="entry name" value="INNER MEMBRANE PROTEIN"/>
    <property type="match status" value="1"/>
</dbReference>
<evidence type="ECO:0000313" key="12">
    <source>
        <dbReference type="Proteomes" id="UP000006697"/>
    </source>
</evidence>
<comment type="subcellular location">
    <subcellularLocation>
        <location evidence="1">Cell inner membrane</location>
        <topology evidence="1">Multi-pass membrane protein</topology>
    </subcellularLocation>
</comment>
<dbReference type="GO" id="GO:0016787">
    <property type="term" value="F:hydrolase activity"/>
    <property type="evidence" value="ECO:0007669"/>
    <property type="project" value="UniProtKB-KW"/>
</dbReference>
<evidence type="ECO:0000259" key="9">
    <source>
        <dbReference type="Pfam" id="PF00884"/>
    </source>
</evidence>
<keyword evidence="5 8" id="KW-0812">Transmembrane</keyword>
<sequence length="571" mass="63496">MSASSLMPLVSALKMFQAAGNAGTAPRSSLSVFARLPAIGVERLGILASLFFSLACNHLFFSAALANRDWSQPASWFFAFAIFIAITALQSAGLFIVLNRWSAKPVLSVLFIVTAAATYYMNKYTVFFNTEMVRNILRTDVKEASELFSLNFCIYMFIYAALPILLVWKLRLKTMPLRRAIPVRLAYIVGAIVIAAGSTLLVFQDFSSLMRNQKEVRFLITPSNYLFSLTRVVAVDTAQANVPKIPISGDAKLGAAWGQRAKPMLFVLVVGETTRAANWGLNGYARQTTPELSKLDVVNFPHATSCGTNTEVSVPCMFSTYGRRNYDEKEIRAHESLLHIIDHVGLKTIWRDNQAGCKGVCDGLEEQRLDSSKNAALCDGERCFDEILLDNMDGEIHKAQNGNLFIVLHMLGNHGPSYFRRYPAAMRTFTPTCDTSDLSKCSQQEIVNAYDNGVLYTDHFLAKTISYLKTQTTYDTAMLYLSDHGESLGEHGIYLHGLPYSIAPKEQTEIPMVMWLSQGFASSFGLDKDCLSKRSRNPVSHDNLFHSILGMLQIESKHYDKTLDMSAGCRA</sequence>
<dbReference type="EMBL" id="CU207211">
    <property type="protein sequence ID" value="CAL60285.1"/>
    <property type="molecule type" value="Genomic_DNA"/>
</dbReference>
<keyword evidence="4" id="KW-0808">Transferase</keyword>
<dbReference type="AlphaFoldDB" id="A4G198"/>
<dbReference type="SUPFAM" id="SSF53649">
    <property type="entry name" value="Alkaline phosphatase-like"/>
    <property type="match status" value="1"/>
</dbReference>
<dbReference type="Proteomes" id="UP000006697">
    <property type="component" value="Chromosome"/>
</dbReference>
<feature type="transmembrane region" description="Helical" evidence="8">
    <location>
        <begin position="105"/>
        <end position="122"/>
    </location>
</feature>
<dbReference type="GO" id="GO:0009244">
    <property type="term" value="P:lipopolysaccharide core region biosynthetic process"/>
    <property type="evidence" value="ECO:0007669"/>
    <property type="project" value="TreeGrafter"/>
</dbReference>
<dbReference type="STRING" id="204773.HEAR0049"/>
<keyword evidence="6 8" id="KW-1133">Transmembrane helix</keyword>
<evidence type="ECO:0000256" key="2">
    <source>
        <dbReference type="ARBA" id="ARBA00022475"/>
    </source>
</evidence>
<dbReference type="Pfam" id="PF08019">
    <property type="entry name" value="EptA_B_N"/>
    <property type="match status" value="1"/>
</dbReference>
<feature type="transmembrane region" description="Helical" evidence="8">
    <location>
        <begin position="180"/>
        <end position="203"/>
    </location>
</feature>